<evidence type="ECO:0000313" key="1">
    <source>
        <dbReference type="EMBL" id="MCI0128117.1"/>
    </source>
</evidence>
<comment type="caution">
    <text evidence="1">The sequence shown here is derived from an EMBL/GenBank/DDBJ whole genome shotgun (WGS) entry which is preliminary data.</text>
</comment>
<keyword evidence="2" id="KW-1185">Reference proteome</keyword>
<dbReference type="AlphaFoldDB" id="A0AA41QPT5"/>
<dbReference type="Pfam" id="PF06698">
    <property type="entry name" value="DUF1192"/>
    <property type="match status" value="1"/>
</dbReference>
<organism evidence="1 2">
    <name type="scientific">Paradevosia shaoguanensis</name>
    <dbReference type="NCBI Taxonomy" id="1335043"/>
    <lineage>
        <taxon>Bacteria</taxon>
        <taxon>Pseudomonadati</taxon>
        <taxon>Pseudomonadota</taxon>
        <taxon>Alphaproteobacteria</taxon>
        <taxon>Hyphomicrobiales</taxon>
        <taxon>Devosiaceae</taxon>
        <taxon>Paradevosia</taxon>
    </lineage>
</organism>
<accession>A0AA41QPT5</accession>
<dbReference type="EMBL" id="JALAZD010000001">
    <property type="protein sequence ID" value="MCI0128117.1"/>
    <property type="molecule type" value="Genomic_DNA"/>
</dbReference>
<dbReference type="Proteomes" id="UP001156140">
    <property type="component" value="Unassembled WGS sequence"/>
</dbReference>
<protein>
    <submittedName>
        <fullName evidence="1">DUF1192 domain-containing protein</fullName>
    </submittedName>
</protein>
<proteinExistence type="predicted"/>
<evidence type="ECO:0000313" key="2">
    <source>
        <dbReference type="Proteomes" id="UP001156140"/>
    </source>
</evidence>
<sequence>MDEEEVRKTPSTHEVGMVLDAISEEELQSRIGLLEGEIARLKAAIEARRKTRSDAENFFKF</sequence>
<reference evidence="1" key="1">
    <citation type="submission" date="2022-03" db="EMBL/GenBank/DDBJ databases">
        <title>The complete genome sequence of a Methyloterrigena soli.</title>
        <authorList>
            <person name="Zi Z."/>
        </authorList>
    </citation>
    <scope>NUCLEOTIDE SEQUENCE</scope>
    <source>
        <strain evidence="1">M48</strain>
    </source>
</reference>
<dbReference type="InterPro" id="IPR009579">
    <property type="entry name" value="DUF1192"/>
</dbReference>
<dbReference type="RefSeq" id="WP_281736349.1">
    <property type="nucleotide sequence ID" value="NZ_JAKETQ010000001.1"/>
</dbReference>
<gene>
    <name evidence="1" type="ORF">ML536_14905</name>
</gene>
<name>A0AA41QPT5_9HYPH</name>